<evidence type="ECO:0000256" key="1">
    <source>
        <dbReference type="ARBA" id="ARBA00004496"/>
    </source>
</evidence>
<keyword evidence="7 20" id="KW-0808">Transferase</keyword>
<dbReference type="GO" id="GO:0000287">
    <property type="term" value="F:magnesium ion binding"/>
    <property type="evidence" value="ECO:0007669"/>
    <property type="project" value="UniProtKB-UniRule"/>
</dbReference>
<dbReference type="SUPFAM" id="SSF51161">
    <property type="entry name" value="Trimeric LpxA-like enzymes"/>
    <property type="match status" value="1"/>
</dbReference>
<dbReference type="InterPro" id="IPR005882">
    <property type="entry name" value="Bifunctional_GlmU"/>
</dbReference>
<feature type="binding site" evidence="20">
    <location>
        <position position="103"/>
    </location>
    <ligand>
        <name>Mg(2+)</name>
        <dbReference type="ChEBI" id="CHEBI:18420"/>
    </ligand>
</feature>
<feature type="binding site" evidence="20">
    <location>
        <position position="366"/>
    </location>
    <ligand>
        <name>UDP-N-acetyl-alpha-D-glucosamine</name>
        <dbReference type="ChEBI" id="CHEBI:57705"/>
    </ligand>
</feature>
<feature type="binding site" evidence="20">
    <location>
        <position position="155"/>
    </location>
    <ligand>
        <name>UDP-N-acetyl-alpha-D-glucosamine</name>
        <dbReference type="ChEBI" id="CHEBI:57705"/>
    </ligand>
</feature>
<evidence type="ECO:0000313" key="24">
    <source>
        <dbReference type="EMBL" id="PKZ21407.1"/>
    </source>
</evidence>
<dbReference type="Proteomes" id="UP000069912">
    <property type="component" value="Chromosome"/>
</dbReference>
<dbReference type="EC" id="2.7.7.23" evidence="20"/>
<evidence type="ECO:0000256" key="12">
    <source>
        <dbReference type="ARBA" id="ARBA00022960"/>
    </source>
</evidence>
<evidence type="ECO:0000256" key="8">
    <source>
        <dbReference type="ARBA" id="ARBA00022695"/>
    </source>
</evidence>
<feature type="binding site" evidence="20">
    <location>
        <position position="351"/>
    </location>
    <ligand>
        <name>UDP-N-acetyl-alpha-D-glucosamine</name>
        <dbReference type="ChEBI" id="CHEBI:57705"/>
    </ligand>
</feature>
<protein>
    <recommendedName>
        <fullName evidence="20">Bifunctional protein GlmU</fullName>
    </recommendedName>
    <domain>
        <recommendedName>
            <fullName evidence="20">UDP-N-acetylglucosamine pyrophosphorylase</fullName>
            <ecNumber evidence="20">2.7.7.23</ecNumber>
        </recommendedName>
        <alternativeName>
            <fullName evidence="20">N-acetylglucosamine-1-phosphate uridyltransferase</fullName>
        </alternativeName>
    </domain>
    <domain>
        <recommendedName>
            <fullName evidence="20">Glucosamine-1-phosphate N-acetyltransferase</fullName>
            <ecNumber evidence="20">2.3.1.157</ecNumber>
        </recommendedName>
    </domain>
</protein>
<dbReference type="EMBL" id="CP014160">
    <property type="protein sequence ID" value="AMB93860.1"/>
    <property type="molecule type" value="Genomic_DNA"/>
</dbReference>
<evidence type="ECO:0000313" key="23">
    <source>
        <dbReference type="EMBL" id="AMB93860.1"/>
    </source>
</evidence>
<name>A0A0X8FAM3_9LACT</name>
<evidence type="ECO:0000256" key="3">
    <source>
        <dbReference type="ARBA" id="ARBA00005208"/>
    </source>
</evidence>
<dbReference type="CDD" id="cd02540">
    <property type="entry name" value="GT2_GlmU_N_bac"/>
    <property type="match status" value="1"/>
</dbReference>
<evidence type="ECO:0000256" key="16">
    <source>
        <dbReference type="ARBA" id="ARBA00023316"/>
    </source>
</evidence>
<evidence type="ECO:0000256" key="18">
    <source>
        <dbReference type="ARBA" id="ARBA00048493"/>
    </source>
</evidence>
<comment type="caution">
    <text evidence="20">Lacks conserved residue(s) required for the propagation of feature annotation.</text>
</comment>
<comment type="function">
    <text evidence="19 20">Catalyzes the last two sequential reactions in the de novo biosynthetic pathway for UDP-N-acetylglucosamine (UDP-GlcNAc). The C-terminal domain catalyzes the transfer of acetyl group from acetyl coenzyme A to glucosamine-1-phosphate (GlcN-1-P) to produce N-acetylglucosamine-1-phosphate (GlcNAc-1-P), which is converted into UDP-GlcNAc by the transfer of uridine 5-monophosphate (from uridine 5-triphosphate), a reaction catalyzed by the N-terminal domain.</text>
</comment>
<keyword evidence="12 20" id="KW-0133">Cell shape</keyword>
<dbReference type="NCBIfam" id="NF010934">
    <property type="entry name" value="PRK14354.1"/>
    <property type="match status" value="1"/>
</dbReference>
<dbReference type="EMBL" id="PKGY01000003">
    <property type="protein sequence ID" value="PKZ21407.1"/>
    <property type="molecule type" value="Genomic_DNA"/>
</dbReference>
<evidence type="ECO:0000256" key="6">
    <source>
        <dbReference type="ARBA" id="ARBA00022490"/>
    </source>
</evidence>
<sequence length="460" mass="50015">MGKKFAIILAAGKGTRMKSKLYKVLHPVAGKSMVEHVVDNISQAGFDEKITVVGHGADQVKERLGDRSLYCLQEEQLGTAHAVMQAESLLADKEGLTLVVAGDTPLIRAETFEALVDYHEAEGAKATILTAHADNPYGYGRIIRRADGAVDRSVEEKDATEEERQVQEINTGTYVFDNQWLFKMLHEVNNDNAQGEYYLPDVLELLKDRGQHIAAYQISDMSEALGVNDRLALAEANRLFFKRQNEQFMRQGVSFVDPTTVYIEAGVSIASDTLIEANVQLKGQTSIGHDCVIGSQTCIRDSQIGDGVKIRSSEIEEAEVGSKSDIGPHAHLRPKAKLASHVHIGNYVEVKNATIGQGTKVGHLTYIGDADLGADINVSCGVIFCNYDGVNKARSVVGDHSFIGSNVNIVAPVQVAANAFLAAGSTITDDVPEKSLAIARARQSNKENYWDKLAIGKKNH</sequence>
<dbReference type="PANTHER" id="PTHR43584">
    <property type="entry name" value="NUCLEOTIDYL TRANSFERASE"/>
    <property type="match status" value="1"/>
</dbReference>
<evidence type="ECO:0000259" key="22">
    <source>
        <dbReference type="Pfam" id="PF25087"/>
    </source>
</evidence>
<keyword evidence="16 20" id="KW-0961">Cell wall biogenesis/degradation</keyword>
<dbReference type="GO" id="GO:0006048">
    <property type="term" value="P:UDP-N-acetylglucosamine biosynthetic process"/>
    <property type="evidence" value="ECO:0007669"/>
    <property type="project" value="UniProtKB-UniPathway"/>
</dbReference>
<feature type="binding site" evidence="20">
    <location>
        <position position="73"/>
    </location>
    <ligand>
        <name>UDP-N-acetyl-alpha-D-glucosamine</name>
        <dbReference type="ChEBI" id="CHEBI:57705"/>
    </ligand>
</feature>
<comment type="subunit">
    <text evidence="20">Homotrimer.</text>
</comment>
<dbReference type="GeneID" id="92903106"/>
<feature type="active site" description="Proton acceptor" evidence="20">
    <location>
        <position position="363"/>
    </location>
</feature>
<feature type="binding site" evidence="20">
    <location>
        <position position="228"/>
    </location>
    <ligand>
        <name>UDP-N-acetyl-alpha-D-glucosamine</name>
        <dbReference type="ChEBI" id="CHEBI:57705"/>
    </ligand>
</feature>
<dbReference type="RefSeq" id="WP_067973142.1">
    <property type="nucleotide sequence ID" value="NZ_CAJHKM010000004.1"/>
</dbReference>
<evidence type="ECO:0000313" key="26">
    <source>
        <dbReference type="Proteomes" id="UP000234239"/>
    </source>
</evidence>
<dbReference type="InterPro" id="IPR056729">
    <property type="entry name" value="GMPPB_C"/>
</dbReference>
<evidence type="ECO:0000256" key="15">
    <source>
        <dbReference type="ARBA" id="ARBA00023315"/>
    </source>
</evidence>
<comment type="pathway">
    <text evidence="20">Bacterial outer membrane biogenesis; LPS lipid A biosynthesis.</text>
</comment>
<dbReference type="GO" id="GO:0019134">
    <property type="term" value="F:glucosamine-1-phosphate N-acetyltransferase activity"/>
    <property type="evidence" value="ECO:0007669"/>
    <property type="project" value="UniProtKB-UniRule"/>
</dbReference>
<comment type="similarity">
    <text evidence="5 20">In the N-terminal section; belongs to the N-acetylglucosamine-1-phosphate uridyltransferase family.</text>
</comment>
<evidence type="ECO:0000256" key="14">
    <source>
        <dbReference type="ARBA" id="ARBA00023268"/>
    </source>
</evidence>
<dbReference type="InterPro" id="IPR005835">
    <property type="entry name" value="NTP_transferase_dom"/>
</dbReference>
<dbReference type="Pfam" id="PF00132">
    <property type="entry name" value="Hexapep"/>
    <property type="match status" value="1"/>
</dbReference>
<dbReference type="HAMAP" id="MF_01631">
    <property type="entry name" value="GlmU"/>
    <property type="match status" value="1"/>
</dbReference>
<dbReference type="UniPathway" id="UPA00113">
    <property type="reaction ID" value="UER00532"/>
</dbReference>
<feature type="region of interest" description="Linker" evidence="20">
    <location>
        <begin position="231"/>
        <end position="251"/>
    </location>
</feature>
<dbReference type="Pfam" id="PF25087">
    <property type="entry name" value="GMPPB_C"/>
    <property type="match status" value="1"/>
</dbReference>
<dbReference type="EC" id="2.3.1.157" evidence="20"/>
<dbReference type="InterPro" id="IPR038009">
    <property type="entry name" value="GlmU_C_LbH"/>
</dbReference>
<dbReference type="GO" id="GO:0000902">
    <property type="term" value="P:cell morphogenesis"/>
    <property type="evidence" value="ECO:0007669"/>
    <property type="project" value="UniProtKB-UniRule"/>
</dbReference>
<dbReference type="OrthoDB" id="9775031at2"/>
<dbReference type="NCBIfam" id="TIGR01173">
    <property type="entry name" value="glmU"/>
    <property type="match status" value="1"/>
</dbReference>
<evidence type="ECO:0000256" key="17">
    <source>
        <dbReference type="ARBA" id="ARBA00048247"/>
    </source>
</evidence>
<feature type="binding site" evidence="20">
    <location>
        <position position="377"/>
    </location>
    <ligand>
        <name>UDP-N-acetyl-alpha-D-glucosamine</name>
        <dbReference type="ChEBI" id="CHEBI:57705"/>
    </ligand>
</feature>
<feature type="domain" description="Mannose-1-phosphate guanyltransferase C-terminal" evidence="22">
    <location>
        <begin position="266"/>
        <end position="355"/>
    </location>
</feature>
<feature type="binding site" evidence="20">
    <location>
        <begin position="78"/>
        <end position="79"/>
    </location>
    <ligand>
        <name>UDP-N-acetyl-alpha-D-glucosamine</name>
        <dbReference type="ChEBI" id="CHEBI:57705"/>
    </ligand>
</feature>
<evidence type="ECO:0000259" key="21">
    <source>
        <dbReference type="Pfam" id="PF00483"/>
    </source>
</evidence>
<comment type="catalytic activity">
    <reaction evidence="17 20">
        <text>alpha-D-glucosamine 1-phosphate + acetyl-CoA = N-acetyl-alpha-D-glucosamine 1-phosphate + CoA + H(+)</text>
        <dbReference type="Rhea" id="RHEA:13725"/>
        <dbReference type="ChEBI" id="CHEBI:15378"/>
        <dbReference type="ChEBI" id="CHEBI:57287"/>
        <dbReference type="ChEBI" id="CHEBI:57288"/>
        <dbReference type="ChEBI" id="CHEBI:57776"/>
        <dbReference type="ChEBI" id="CHEBI:58516"/>
        <dbReference type="EC" id="2.3.1.157"/>
    </reaction>
</comment>
<comment type="similarity">
    <text evidence="4 20">In the C-terminal section; belongs to the transferase hexapeptide repeat family.</text>
</comment>
<dbReference type="GO" id="GO:0009245">
    <property type="term" value="P:lipid A biosynthetic process"/>
    <property type="evidence" value="ECO:0007669"/>
    <property type="project" value="UniProtKB-UniRule"/>
</dbReference>
<keyword evidence="9 20" id="KW-0479">Metal-binding</keyword>
<dbReference type="GO" id="GO:0009252">
    <property type="term" value="P:peptidoglycan biosynthetic process"/>
    <property type="evidence" value="ECO:0007669"/>
    <property type="project" value="UniProtKB-UniRule"/>
</dbReference>
<evidence type="ECO:0000256" key="13">
    <source>
        <dbReference type="ARBA" id="ARBA00022984"/>
    </source>
</evidence>
<keyword evidence="15 20" id="KW-0012">Acyltransferase</keyword>
<dbReference type="InterPro" id="IPR018357">
    <property type="entry name" value="Hexapep_transf_CS"/>
</dbReference>
<feature type="binding site" evidence="20">
    <location>
        <position position="23"/>
    </location>
    <ligand>
        <name>UDP-N-acetyl-alpha-D-glucosamine</name>
        <dbReference type="ChEBI" id="CHEBI:57705"/>
    </ligand>
</feature>
<dbReference type="InterPro" id="IPR029044">
    <property type="entry name" value="Nucleotide-diphossugar_trans"/>
</dbReference>
<feature type="binding site" evidence="20">
    <location>
        <position position="140"/>
    </location>
    <ligand>
        <name>UDP-N-acetyl-alpha-D-glucosamine</name>
        <dbReference type="ChEBI" id="CHEBI:57705"/>
    </ligand>
</feature>
<dbReference type="GO" id="GO:0071555">
    <property type="term" value="P:cell wall organization"/>
    <property type="evidence" value="ECO:0007669"/>
    <property type="project" value="UniProtKB-KW"/>
</dbReference>
<dbReference type="GO" id="GO:0008360">
    <property type="term" value="P:regulation of cell shape"/>
    <property type="evidence" value="ECO:0007669"/>
    <property type="project" value="UniProtKB-KW"/>
</dbReference>
<evidence type="ECO:0000256" key="11">
    <source>
        <dbReference type="ARBA" id="ARBA00022842"/>
    </source>
</evidence>
<comment type="cofactor">
    <cofactor evidence="20">
        <name>Mg(2+)</name>
        <dbReference type="ChEBI" id="CHEBI:18420"/>
    </cofactor>
    <text evidence="20">Binds 1 Mg(2+) ion per subunit.</text>
</comment>
<evidence type="ECO:0000313" key="25">
    <source>
        <dbReference type="Proteomes" id="UP000069912"/>
    </source>
</evidence>
<dbReference type="InterPro" id="IPR050065">
    <property type="entry name" value="GlmU-like"/>
</dbReference>
<evidence type="ECO:0000256" key="10">
    <source>
        <dbReference type="ARBA" id="ARBA00022737"/>
    </source>
</evidence>
<dbReference type="CDD" id="cd03353">
    <property type="entry name" value="LbH_GlmU_C"/>
    <property type="match status" value="1"/>
</dbReference>
<reference evidence="24 26" key="3">
    <citation type="submission" date="2017-12" db="EMBL/GenBank/DDBJ databases">
        <title>Phylogenetic diversity of female urinary microbiome.</title>
        <authorList>
            <person name="Thomas-White K."/>
            <person name="Wolfe A.J."/>
        </authorList>
    </citation>
    <scope>NUCLEOTIDE SEQUENCE [LARGE SCALE GENOMIC DNA]</scope>
    <source>
        <strain evidence="24 26">UMB0139</strain>
    </source>
</reference>
<evidence type="ECO:0000256" key="19">
    <source>
        <dbReference type="ARBA" id="ARBA00049628"/>
    </source>
</evidence>
<dbReference type="GO" id="GO:0016020">
    <property type="term" value="C:membrane"/>
    <property type="evidence" value="ECO:0007669"/>
    <property type="project" value="GOC"/>
</dbReference>
<reference evidence="25" key="2">
    <citation type="submission" date="2016-01" db="EMBL/GenBank/DDBJ databases">
        <title>Six Aerococcus type strain genome sequencing and assembly using PacBio and Illumina Hiseq.</title>
        <authorList>
            <person name="Carkaci D."/>
            <person name="Dargis R."/>
            <person name="Nielsen X.C."/>
            <person name="Skovgaard O."/>
            <person name="Fuursted K."/>
            <person name="Christensen J.J."/>
        </authorList>
    </citation>
    <scope>NUCLEOTIDE SEQUENCE [LARGE SCALE GENOMIC DNA]</scope>
    <source>
        <strain evidence="25">CCUG43001</strain>
    </source>
</reference>
<keyword evidence="10 20" id="KW-0677">Repeat</keyword>
<organism evidence="23 25">
    <name type="scientific">Aerococcus sanguinicola</name>
    <dbReference type="NCBI Taxonomy" id="119206"/>
    <lineage>
        <taxon>Bacteria</taxon>
        <taxon>Bacillati</taxon>
        <taxon>Bacillota</taxon>
        <taxon>Bacilli</taxon>
        <taxon>Lactobacillales</taxon>
        <taxon>Aerococcaceae</taxon>
        <taxon>Aerococcus</taxon>
    </lineage>
</organism>
<feature type="domain" description="Nucleotidyl transferase" evidence="21">
    <location>
        <begin position="6"/>
        <end position="217"/>
    </location>
</feature>
<gene>
    <name evidence="20" type="primary">glmU</name>
    <name evidence="23" type="ORF">AWM72_03350</name>
    <name evidence="24" type="ORF">CYJ28_05730</name>
</gene>
<dbReference type="UniPathway" id="UPA00973"/>
<evidence type="ECO:0000256" key="2">
    <source>
        <dbReference type="ARBA" id="ARBA00005166"/>
    </source>
</evidence>
<dbReference type="Pfam" id="PF00483">
    <property type="entry name" value="NTP_transferase"/>
    <property type="match status" value="1"/>
</dbReference>
<dbReference type="Gene3D" id="2.160.10.10">
    <property type="entry name" value="Hexapeptide repeat proteins"/>
    <property type="match status" value="1"/>
</dbReference>
<feature type="region of interest" description="N-acetyltransferase" evidence="20">
    <location>
        <begin position="252"/>
        <end position="460"/>
    </location>
</feature>
<feature type="binding site" evidence="20">
    <location>
        <position position="228"/>
    </location>
    <ligand>
        <name>Mg(2+)</name>
        <dbReference type="ChEBI" id="CHEBI:18420"/>
    </ligand>
</feature>
<dbReference type="PANTHER" id="PTHR43584:SF3">
    <property type="entry name" value="BIFUNCTIONAL PROTEIN GLMU"/>
    <property type="match status" value="1"/>
</dbReference>
<evidence type="ECO:0000256" key="9">
    <source>
        <dbReference type="ARBA" id="ARBA00022723"/>
    </source>
</evidence>
<feature type="binding site" evidence="20">
    <location>
        <begin position="386"/>
        <end position="387"/>
    </location>
    <ligand>
        <name>acetyl-CoA</name>
        <dbReference type="ChEBI" id="CHEBI:57288"/>
    </ligand>
</feature>
<keyword evidence="6 20" id="KW-0963">Cytoplasm</keyword>
<dbReference type="GO" id="GO:0005737">
    <property type="term" value="C:cytoplasm"/>
    <property type="evidence" value="ECO:0007669"/>
    <property type="project" value="UniProtKB-SubCell"/>
</dbReference>
<dbReference type="InterPro" id="IPR011004">
    <property type="entry name" value="Trimer_LpxA-like_sf"/>
</dbReference>
<comment type="pathway">
    <text evidence="2 20">Nucleotide-sugar biosynthesis; UDP-N-acetyl-alpha-D-glucosamine biosynthesis; N-acetyl-alpha-D-glucosamine 1-phosphate from alpha-D-glucosamine 6-phosphate (route II): step 2/2.</text>
</comment>
<dbReference type="InterPro" id="IPR001451">
    <property type="entry name" value="Hexapep"/>
</dbReference>
<proteinExistence type="inferred from homology"/>
<keyword evidence="25" id="KW-1185">Reference proteome</keyword>
<comment type="catalytic activity">
    <reaction evidence="18 20">
        <text>N-acetyl-alpha-D-glucosamine 1-phosphate + UTP + H(+) = UDP-N-acetyl-alpha-D-glucosamine + diphosphate</text>
        <dbReference type="Rhea" id="RHEA:13509"/>
        <dbReference type="ChEBI" id="CHEBI:15378"/>
        <dbReference type="ChEBI" id="CHEBI:33019"/>
        <dbReference type="ChEBI" id="CHEBI:46398"/>
        <dbReference type="ChEBI" id="CHEBI:57705"/>
        <dbReference type="ChEBI" id="CHEBI:57776"/>
        <dbReference type="EC" id="2.7.7.23"/>
    </reaction>
</comment>
<evidence type="ECO:0000256" key="5">
    <source>
        <dbReference type="ARBA" id="ARBA00007947"/>
    </source>
</evidence>
<feature type="binding site" evidence="20">
    <location>
        <position position="170"/>
    </location>
    <ligand>
        <name>UDP-N-acetyl-alpha-D-glucosamine</name>
        <dbReference type="ChEBI" id="CHEBI:57705"/>
    </ligand>
</feature>
<dbReference type="Gene3D" id="3.90.550.10">
    <property type="entry name" value="Spore Coat Polysaccharide Biosynthesis Protein SpsA, Chain A"/>
    <property type="match status" value="1"/>
</dbReference>
<feature type="binding site" evidence="20">
    <location>
        <begin position="9"/>
        <end position="12"/>
    </location>
    <ligand>
        <name>UDP-N-acetyl-alpha-D-glucosamine</name>
        <dbReference type="ChEBI" id="CHEBI:57705"/>
    </ligand>
</feature>
<feature type="region of interest" description="Pyrophosphorylase" evidence="20">
    <location>
        <begin position="1"/>
        <end position="230"/>
    </location>
</feature>
<keyword evidence="13 20" id="KW-0573">Peptidoglycan synthesis</keyword>
<feature type="binding site" evidence="20">
    <location>
        <position position="423"/>
    </location>
    <ligand>
        <name>acetyl-CoA</name>
        <dbReference type="ChEBI" id="CHEBI:57288"/>
    </ligand>
</feature>
<keyword evidence="11 20" id="KW-0460">Magnesium</keyword>
<dbReference type="PROSITE" id="PS00101">
    <property type="entry name" value="HEXAPEP_TRANSFERASES"/>
    <property type="match status" value="1"/>
</dbReference>
<comment type="subcellular location">
    <subcellularLocation>
        <location evidence="1 20">Cytoplasm</location>
    </subcellularLocation>
</comment>
<comment type="pathway">
    <text evidence="3 20">Nucleotide-sugar biosynthesis; UDP-N-acetyl-alpha-D-glucosamine biosynthesis; UDP-N-acetyl-alpha-D-glucosamine from N-acetyl-alpha-D-glucosamine 1-phosphate: step 1/1.</text>
</comment>
<keyword evidence="8 20" id="KW-0548">Nucleotidyltransferase</keyword>
<evidence type="ECO:0000256" key="20">
    <source>
        <dbReference type="HAMAP-Rule" id="MF_01631"/>
    </source>
</evidence>
<evidence type="ECO:0000256" key="4">
    <source>
        <dbReference type="ARBA" id="ARBA00007707"/>
    </source>
</evidence>
<keyword evidence="14 20" id="KW-0511">Multifunctional enzyme</keyword>
<dbReference type="GO" id="GO:0003977">
    <property type="term" value="F:UDP-N-acetylglucosamine diphosphorylase activity"/>
    <property type="evidence" value="ECO:0007669"/>
    <property type="project" value="UniProtKB-UniRule"/>
</dbReference>
<feature type="binding site" evidence="20">
    <location>
        <position position="333"/>
    </location>
    <ligand>
        <name>UDP-N-acetyl-alpha-D-glucosamine</name>
        <dbReference type="ChEBI" id="CHEBI:57705"/>
    </ligand>
</feature>
<reference evidence="23 25" key="1">
    <citation type="journal article" date="2016" name="Genome Announc.">
        <title>Complete Genome Sequences of Aerococcus christensenii CCUG 28831T, Aerococcus sanguinicola CCUG 43001T, Aerococcus urinae CCUG 36881T, Aerococcus urinaeequi CCUG 28094T, Aerococcus urinaehominis CCUG 42038 BT, and Aerococcus viridans CCUG 4311T.</title>
        <authorList>
            <person name="Carkaci D."/>
            <person name="Dargis R."/>
            <person name="Nielsen X.C."/>
            <person name="Skovgaard O."/>
            <person name="Fuursted K."/>
            <person name="Christensen J.J."/>
        </authorList>
    </citation>
    <scope>NUCLEOTIDE SEQUENCE [LARGE SCALE GENOMIC DNA]</scope>
    <source>
        <strain evidence="23 25">CCUG43001</strain>
    </source>
</reference>
<dbReference type="Proteomes" id="UP000234239">
    <property type="component" value="Unassembled WGS sequence"/>
</dbReference>
<evidence type="ECO:0000256" key="7">
    <source>
        <dbReference type="ARBA" id="ARBA00022679"/>
    </source>
</evidence>
<dbReference type="SUPFAM" id="SSF53448">
    <property type="entry name" value="Nucleotide-diphospho-sugar transferases"/>
    <property type="match status" value="1"/>
</dbReference>
<feature type="binding site" evidence="20">
    <location>
        <position position="440"/>
    </location>
    <ligand>
        <name>acetyl-CoA</name>
        <dbReference type="ChEBI" id="CHEBI:57288"/>
    </ligand>
</feature>
<accession>A0A0X8FAM3</accession>
<dbReference type="AlphaFoldDB" id="A0A0X8FAM3"/>
<dbReference type="KEGG" id="asan:AWM72_03350"/>
<feature type="binding site" evidence="20">
    <location>
        <position position="405"/>
    </location>
    <ligand>
        <name>acetyl-CoA</name>
        <dbReference type="ChEBI" id="CHEBI:57288"/>
    </ligand>
</feature>